<dbReference type="RefSeq" id="WP_306950663.1">
    <property type="nucleotide sequence ID" value="NZ_CP132976.1"/>
</dbReference>
<evidence type="ECO:0000313" key="1">
    <source>
        <dbReference type="EMBL" id="WMD23332.1"/>
    </source>
</evidence>
<gene>
    <name evidence="1" type="ORF">RAS12_13455</name>
</gene>
<protein>
    <submittedName>
        <fullName evidence="1">Uncharacterized protein</fullName>
    </submittedName>
</protein>
<dbReference type="EMBL" id="CP132976">
    <property type="protein sequence ID" value="WMD23332.1"/>
    <property type="molecule type" value="Genomic_DNA"/>
</dbReference>
<accession>A0ABY9M8I1</accession>
<name>A0ABY9M8I1_9BURK</name>
<sequence>MTATTLWVLLAFLPAAHDRPPVMVIERFATQAECLDVLAVFPFGTRIDFTCMPSRQIRAGAAPTLENQPL</sequence>
<dbReference type="Proteomes" id="UP001234798">
    <property type="component" value="Chromosome"/>
</dbReference>
<proteinExistence type="predicted"/>
<reference evidence="1 2" key="1">
    <citation type="submission" date="2023-08" db="EMBL/GenBank/DDBJ databases">
        <title>Achromobacter seleniivolatilans sp. nov., isolated from seleniferous soil.</title>
        <authorList>
            <person name="Zhang S."/>
            <person name="Li K."/>
            <person name="Peng J."/>
            <person name="Zhao Q."/>
            <person name="Wang H."/>
            <person name="Guo Y."/>
        </authorList>
    </citation>
    <scope>NUCLEOTIDE SEQUENCE [LARGE SCALE GENOMIC DNA]</scope>
    <source>
        <strain evidence="1 2">R39</strain>
    </source>
</reference>
<organism evidence="1 2">
    <name type="scientific">Achromobacter seleniivolatilans</name>
    <dbReference type="NCBI Taxonomy" id="3047478"/>
    <lineage>
        <taxon>Bacteria</taxon>
        <taxon>Pseudomonadati</taxon>
        <taxon>Pseudomonadota</taxon>
        <taxon>Betaproteobacteria</taxon>
        <taxon>Burkholderiales</taxon>
        <taxon>Alcaligenaceae</taxon>
        <taxon>Achromobacter</taxon>
    </lineage>
</organism>
<evidence type="ECO:0000313" key="2">
    <source>
        <dbReference type="Proteomes" id="UP001234798"/>
    </source>
</evidence>
<keyword evidence="2" id="KW-1185">Reference proteome</keyword>